<dbReference type="GO" id="GO:0048513">
    <property type="term" value="P:animal organ development"/>
    <property type="evidence" value="ECO:0007669"/>
    <property type="project" value="TreeGrafter"/>
</dbReference>
<evidence type="ECO:0000256" key="6">
    <source>
        <dbReference type="ARBA" id="ARBA00023157"/>
    </source>
</evidence>
<organism evidence="8 9">
    <name type="scientific">Atractosteus spatula</name>
    <name type="common">Alligator gar</name>
    <name type="synonym">Lepisosteus spatula</name>
    <dbReference type="NCBI Taxonomy" id="7917"/>
    <lineage>
        <taxon>Eukaryota</taxon>
        <taxon>Metazoa</taxon>
        <taxon>Chordata</taxon>
        <taxon>Craniata</taxon>
        <taxon>Vertebrata</taxon>
        <taxon>Euteleostomi</taxon>
        <taxon>Actinopterygii</taxon>
        <taxon>Neopterygii</taxon>
        <taxon>Holostei</taxon>
        <taxon>Semionotiformes</taxon>
        <taxon>Lepisosteidae</taxon>
        <taxon>Atractosteus</taxon>
    </lineage>
</organism>
<dbReference type="GO" id="GO:0070186">
    <property type="term" value="F:growth hormone activity"/>
    <property type="evidence" value="ECO:0007669"/>
    <property type="project" value="TreeGrafter"/>
</dbReference>
<keyword evidence="3" id="KW-0964">Secreted</keyword>
<keyword evidence="4" id="KW-0372">Hormone</keyword>
<comment type="subcellular location">
    <subcellularLocation>
        <location evidence="1">Secreted</location>
    </subcellularLocation>
</comment>
<feature type="region of interest" description="Disordered" evidence="7">
    <location>
        <begin position="1276"/>
        <end position="1347"/>
    </location>
</feature>
<dbReference type="SUPFAM" id="SSF47266">
    <property type="entry name" value="4-helical cytokines"/>
    <property type="match status" value="2"/>
</dbReference>
<dbReference type="Gene3D" id="1.20.1250.10">
    <property type="match status" value="2"/>
</dbReference>
<feature type="non-terminal residue" evidence="8">
    <location>
        <position position="1425"/>
    </location>
</feature>
<keyword evidence="5" id="KW-0732">Signal</keyword>
<feature type="compositionally biased region" description="Basic residues" evidence="7">
    <location>
        <begin position="73"/>
        <end position="83"/>
    </location>
</feature>
<accession>A0A8J7NU64</accession>
<feature type="compositionally biased region" description="Polar residues" evidence="7">
    <location>
        <begin position="458"/>
        <end position="469"/>
    </location>
</feature>
<dbReference type="PANTHER" id="PTHR11417">
    <property type="entry name" value="SOMATOTROPIN,PROLACTIN"/>
    <property type="match status" value="1"/>
</dbReference>
<proteinExistence type="inferred from homology"/>
<keyword evidence="9" id="KW-1185">Reference proteome</keyword>
<evidence type="ECO:0000256" key="3">
    <source>
        <dbReference type="ARBA" id="ARBA00022525"/>
    </source>
</evidence>
<dbReference type="InterPro" id="IPR018116">
    <property type="entry name" value="Somatotropin_CS"/>
</dbReference>
<feature type="region of interest" description="Disordered" evidence="7">
    <location>
        <begin position="314"/>
        <end position="338"/>
    </location>
</feature>
<dbReference type="GO" id="GO:0045927">
    <property type="term" value="P:positive regulation of growth"/>
    <property type="evidence" value="ECO:0007669"/>
    <property type="project" value="TreeGrafter"/>
</dbReference>
<evidence type="ECO:0000256" key="2">
    <source>
        <dbReference type="ARBA" id="ARBA00008474"/>
    </source>
</evidence>
<keyword evidence="6" id="KW-1015">Disulfide bond</keyword>
<dbReference type="InterPro" id="IPR009079">
    <property type="entry name" value="4_helix_cytokine-like_core"/>
</dbReference>
<dbReference type="GO" id="GO:0046427">
    <property type="term" value="P:positive regulation of receptor signaling pathway via JAK-STAT"/>
    <property type="evidence" value="ECO:0007669"/>
    <property type="project" value="TreeGrafter"/>
</dbReference>
<evidence type="ECO:0000256" key="4">
    <source>
        <dbReference type="ARBA" id="ARBA00022702"/>
    </source>
</evidence>
<comment type="similarity">
    <text evidence="2">Belongs to the somatotropin/prolactin family.</text>
</comment>
<dbReference type="PROSITE" id="PS00266">
    <property type="entry name" value="SOMATOTROPIN_1"/>
    <property type="match status" value="1"/>
</dbReference>
<evidence type="ECO:0000313" key="9">
    <source>
        <dbReference type="Proteomes" id="UP000736164"/>
    </source>
</evidence>
<comment type="caution">
    <text evidence="8">The sequence shown here is derived from an EMBL/GenBank/DDBJ whole genome shotgun (WGS) entry which is preliminary data.</text>
</comment>
<dbReference type="PANTHER" id="PTHR11417:SF3">
    <property type="entry name" value="SOMATOLACTIN ALPHA ISOFORM X1-RELATED"/>
    <property type="match status" value="1"/>
</dbReference>
<name>A0A8J7NU64_ATRSP</name>
<evidence type="ECO:0000256" key="1">
    <source>
        <dbReference type="ARBA" id="ARBA00004613"/>
    </source>
</evidence>
<dbReference type="Proteomes" id="UP000736164">
    <property type="component" value="Unassembled WGS sequence"/>
</dbReference>
<dbReference type="GO" id="GO:0060396">
    <property type="term" value="P:growth hormone receptor signaling pathway"/>
    <property type="evidence" value="ECO:0007669"/>
    <property type="project" value="TreeGrafter"/>
</dbReference>
<gene>
    <name evidence="8" type="primary">Soml2</name>
    <name evidence="8" type="ORF">GTO95_0013760</name>
</gene>
<dbReference type="Pfam" id="PF00103">
    <property type="entry name" value="Hormone_1"/>
    <property type="match status" value="1"/>
</dbReference>
<dbReference type="GO" id="GO:0031667">
    <property type="term" value="P:response to nutrient levels"/>
    <property type="evidence" value="ECO:0007669"/>
    <property type="project" value="TreeGrafter"/>
</dbReference>
<feature type="region of interest" description="Disordered" evidence="7">
    <location>
        <begin position="69"/>
        <end position="199"/>
    </location>
</feature>
<sequence length="1425" mass="155602">MVFNSSVIPRQPDLIPCQSSEARGKVAPAWYWTGRAPKRSWFFSMDQNSQTSASSALACGPALREAPCFPMGHPRRSRAHVANRGRDGKTDRNSRISAGLHSSVRGRDFLPPGDPSGGGLHPGGRPGQALRCTDTITQERGHNPPTLSFGDGPGIQLRSGPDAEAGEGLANAPRLDHAGCSHTRPSHLPRSHTPGAVKPLFAAGPACPLAPLLTPAQPRVNQSIALNQVKTTGRTQKCGRLVLLLAQPGKESSPSGSAREGLGQECPFALHLWSKEREHPSSFSPVWKEERKDVLKESKERIPDLSEAWAQRRQQVSQKRQRCGVGREGRPAGFVRPHGGDEISKEILYLRATYSGPTMWLVDSRSAGLSQSWTAQESRPMREAGSLTAAARPRFQHTPIKSPNVKGSWGSNAQKSVLLPKEKGGLDPWRTAEAALLEEEGERGKETSKISAGGGSDSAWQESTDSLLSAYTRYKREAGNPRVQPDGSGSARGEEEVTPEGQSAETGVGVGELSAPTMTNSSWHLRCSRLPSLFLPQPPPPPATTAVPHSFPPLPLHAGGLKRLKVLFFLGWPSRSPPSSSGCTTPRSGEVSLTRGNREVRRGGADIMHARWPKSNIRQFRSNDEDGTDVSPEGARVRPALQQQQHDEEPAAHDGVDLSAETRPDARGVFNALSNLRPLIKHNAATDKPPTTCRGNSNQKTLAQLGKESAKPNVHTWLSDWRNAGASEQESGGISVLSSSREKQLGISCALRRPLEAPPPTCFLGYHNMSAVAHFFRVEERLDEVGVCRDTLLCHAITCGAELQWLGKLTLMPSAEVQASRLWVLDLRGLVLFLQDITVVKEMNSSLPAPRCPLFQGCVWALLLWPAWGGLGYPLDCKDEQGSISRCSAISLEKLLDRVIQHAELIYRVSEESCTLFEEMFVPFTMHSQKIRGSSSCVTKAFPIPASKSEIQQISDKWLLHSVLMLVQSWMEPLVYLQTTLDRYDDAPDTLLNKTKWVSDKLPSLEQGIVVLIRKIYRCVAQVRLYFKIRNSGGVIRCPARGWGEGLGSRTFSSSSRHGTQDELWPKRAAVARNWESPVAIFRQGQEGEEMLDEGMLTSDYQLTLAHYDVQPEVVESVLRDYALLTCFKKDAHKMETFLKLLNAEPGPVGSPRLALSVSGLGSRLATFNSSPCGTRPGSHEPLYREAGGLFSYKRVAIHKTGQRTALQQIKDKQALNDVSEAAEAALTGHGFRNIPYSIPSVSHSRMAFCPGYDGVPEVQDRLSAEKLCELEPKEVQKERKNPWNQAASGGRIQGTQLQPPETPLGLSAAWGRPLTTSSPRQAGEVLSPASPLLRIPSPQENPSTLARPLRFSPAITTQEPLLSLVTRLILADLSGGQKNTLLENKLTCCRSGVAPHNSVTTSQCTLRAFPSWSTLPGNVNKLRI</sequence>
<evidence type="ECO:0000313" key="8">
    <source>
        <dbReference type="EMBL" id="MBN3318030.1"/>
    </source>
</evidence>
<feature type="non-terminal residue" evidence="8">
    <location>
        <position position="1"/>
    </location>
</feature>
<evidence type="ECO:0000256" key="5">
    <source>
        <dbReference type="ARBA" id="ARBA00022729"/>
    </source>
</evidence>
<protein>
    <submittedName>
        <fullName evidence="8">SOML2 protein</fullName>
    </submittedName>
</protein>
<evidence type="ECO:0000256" key="7">
    <source>
        <dbReference type="SAM" id="MobiDB-lite"/>
    </source>
</evidence>
<feature type="compositionally biased region" description="Basic and acidic residues" evidence="7">
    <location>
        <begin position="84"/>
        <end position="94"/>
    </location>
</feature>
<dbReference type="InterPro" id="IPR001400">
    <property type="entry name" value="Somatotropin/Prolactin"/>
</dbReference>
<reference evidence="8" key="1">
    <citation type="journal article" date="2021" name="Cell">
        <title>Tracing the genetic footprints of vertebrate landing in non-teleost ray-finned fishes.</title>
        <authorList>
            <person name="Bi X."/>
            <person name="Wang K."/>
            <person name="Yang L."/>
            <person name="Pan H."/>
            <person name="Jiang H."/>
            <person name="Wei Q."/>
            <person name="Fang M."/>
            <person name="Yu H."/>
            <person name="Zhu C."/>
            <person name="Cai Y."/>
            <person name="He Y."/>
            <person name="Gan X."/>
            <person name="Zeng H."/>
            <person name="Yu D."/>
            <person name="Zhu Y."/>
            <person name="Jiang H."/>
            <person name="Qiu Q."/>
            <person name="Yang H."/>
            <person name="Zhang Y.E."/>
            <person name="Wang W."/>
            <person name="Zhu M."/>
            <person name="He S."/>
            <person name="Zhang G."/>
        </authorList>
    </citation>
    <scope>NUCLEOTIDE SEQUENCE</scope>
    <source>
        <strain evidence="8">Allg_001</strain>
    </source>
</reference>
<dbReference type="EMBL" id="JAAWVO010037710">
    <property type="protein sequence ID" value="MBN3318030.1"/>
    <property type="molecule type" value="Genomic_DNA"/>
</dbReference>
<feature type="region of interest" description="Disordered" evidence="7">
    <location>
        <begin position="437"/>
        <end position="513"/>
    </location>
</feature>
<dbReference type="GO" id="GO:0005615">
    <property type="term" value="C:extracellular space"/>
    <property type="evidence" value="ECO:0007669"/>
    <property type="project" value="TreeGrafter"/>
</dbReference>
<dbReference type="GO" id="GO:0005131">
    <property type="term" value="F:growth hormone receptor binding"/>
    <property type="evidence" value="ECO:0007669"/>
    <property type="project" value="TreeGrafter"/>
</dbReference>
<feature type="region of interest" description="Disordered" evidence="7">
    <location>
        <begin position="575"/>
        <end position="633"/>
    </location>
</feature>
<feature type="compositionally biased region" description="Gly residues" evidence="7">
    <location>
        <begin position="115"/>
        <end position="126"/>
    </location>
</feature>
<feature type="compositionally biased region" description="Low complexity" evidence="7">
    <location>
        <begin position="575"/>
        <end position="589"/>
    </location>
</feature>
<feature type="compositionally biased region" description="Polar residues" evidence="7">
    <location>
        <begin position="1283"/>
        <end position="1300"/>
    </location>
</feature>